<accession>A0A0C3HKV3</accession>
<dbReference type="InterPro" id="IPR013154">
    <property type="entry name" value="ADH-like_N"/>
</dbReference>
<sequence length="404" mass="43798">MKALTLDAENKTAFVQDVTIPERGQNDVLVQVCAVALNPVDALYVFNPLGSTGRTVGSDFAGVVVAPPDQNEELKRGQRVAGFLQGACSVNIRPGAFAEYIICPADLVWLVPDSMTFEEAASVSLCALTAAQAIFYRMGLQAPFPWEEAGEGSKHNDSKVQNSDDGNSFSFFIYGASTSVGLYAAQLVRRSAEFTGRAITLIGAASSGRFPMLQNQPYAYDALIDYRDENWPERVRELSGGGVDYAFDCISEGSTVQLVSSTLRNSRSRMAIVRSHEGGAWTAEKGLPVEPVYGAVWEGLGIEIQYQNLVVSASPAARRFAVAFYRWISEEYKLQANPTRLMPGGLDRIVADGFVLLGAGSMQDRLSERRTEPWMAPIGAVKLVYRLCSLSDTAIDAIAPIYSG</sequence>
<comment type="similarity">
    <text evidence="1">Belongs to the zinc-containing alcohol dehydrogenase family.</text>
</comment>
<name>A0A0C3HKV3_OIDMZ</name>
<evidence type="ECO:0000256" key="1">
    <source>
        <dbReference type="ARBA" id="ARBA00008072"/>
    </source>
</evidence>
<dbReference type="Gene3D" id="3.40.50.720">
    <property type="entry name" value="NAD(P)-binding Rossmann-like Domain"/>
    <property type="match status" value="1"/>
</dbReference>
<dbReference type="EMBL" id="KN832874">
    <property type="protein sequence ID" value="KIN02972.1"/>
    <property type="molecule type" value="Genomic_DNA"/>
</dbReference>
<reference evidence="4 5" key="1">
    <citation type="submission" date="2014-04" db="EMBL/GenBank/DDBJ databases">
        <authorList>
            <consortium name="DOE Joint Genome Institute"/>
            <person name="Kuo A."/>
            <person name="Martino E."/>
            <person name="Perotto S."/>
            <person name="Kohler A."/>
            <person name="Nagy L.G."/>
            <person name="Floudas D."/>
            <person name="Copeland A."/>
            <person name="Barry K.W."/>
            <person name="Cichocki N."/>
            <person name="Veneault-Fourrey C."/>
            <person name="LaButti K."/>
            <person name="Lindquist E.A."/>
            <person name="Lipzen A."/>
            <person name="Lundell T."/>
            <person name="Morin E."/>
            <person name="Murat C."/>
            <person name="Sun H."/>
            <person name="Tunlid A."/>
            <person name="Henrissat B."/>
            <person name="Grigoriev I.V."/>
            <person name="Hibbett D.S."/>
            <person name="Martin F."/>
            <person name="Nordberg H.P."/>
            <person name="Cantor M.N."/>
            <person name="Hua S.X."/>
        </authorList>
    </citation>
    <scope>NUCLEOTIDE SEQUENCE [LARGE SCALE GENOMIC DNA]</scope>
    <source>
        <strain evidence="4 5">Zn</strain>
    </source>
</reference>
<dbReference type="InterPro" id="IPR020843">
    <property type="entry name" value="ER"/>
</dbReference>
<dbReference type="InterPro" id="IPR047122">
    <property type="entry name" value="Trans-enoyl_RdTase-like"/>
</dbReference>
<dbReference type="STRING" id="913774.A0A0C3HKV3"/>
<dbReference type="PANTHER" id="PTHR45348:SF7">
    <property type="entry name" value="ZINC BINDING OXIDOREDUCTASE, PUTATIVE-RELATED"/>
    <property type="match status" value="1"/>
</dbReference>
<protein>
    <recommendedName>
        <fullName evidence="3">Enoyl reductase (ER) domain-containing protein</fullName>
    </recommendedName>
</protein>
<dbReference type="InParanoid" id="A0A0C3HKV3"/>
<dbReference type="SUPFAM" id="SSF50129">
    <property type="entry name" value="GroES-like"/>
    <property type="match status" value="1"/>
</dbReference>
<keyword evidence="2" id="KW-0560">Oxidoreductase</keyword>
<dbReference type="InterPro" id="IPR011032">
    <property type="entry name" value="GroES-like_sf"/>
</dbReference>
<evidence type="ECO:0000256" key="2">
    <source>
        <dbReference type="ARBA" id="ARBA00023002"/>
    </source>
</evidence>
<reference evidence="5" key="2">
    <citation type="submission" date="2015-01" db="EMBL/GenBank/DDBJ databases">
        <title>Evolutionary Origins and Diversification of the Mycorrhizal Mutualists.</title>
        <authorList>
            <consortium name="DOE Joint Genome Institute"/>
            <consortium name="Mycorrhizal Genomics Consortium"/>
            <person name="Kohler A."/>
            <person name="Kuo A."/>
            <person name="Nagy L.G."/>
            <person name="Floudas D."/>
            <person name="Copeland A."/>
            <person name="Barry K.W."/>
            <person name="Cichocki N."/>
            <person name="Veneault-Fourrey C."/>
            <person name="LaButti K."/>
            <person name="Lindquist E.A."/>
            <person name="Lipzen A."/>
            <person name="Lundell T."/>
            <person name="Morin E."/>
            <person name="Murat C."/>
            <person name="Riley R."/>
            <person name="Ohm R."/>
            <person name="Sun H."/>
            <person name="Tunlid A."/>
            <person name="Henrissat B."/>
            <person name="Grigoriev I.V."/>
            <person name="Hibbett D.S."/>
            <person name="Martin F."/>
        </authorList>
    </citation>
    <scope>NUCLEOTIDE SEQUENCE [LARGE SCALE GENOMIC DNA]</scope>
    <source>
        <strain evidence="5">Zn</strain>
    </source>
</reference>
<dbReference type="OrthoDB" id="9992527at2759"/>
<keyword evidence="5" id="KW-1185">Reference proteome</keyword>
<evidence type="ECO:0000313" key="4">
    <source>
        <dbReference type="EMBL" id="KIN02972.1"/>
    </source>
</evidence>
<dbReference type="CDD" id="cd08249">
    <property type="entry name" value="enoyl_reductase_like"/>
    <property type="match status" value="1"/>
</dbReference>
<dbReference type="Gene3D" id="3.90.180.10">
    <property type="entry name" value="Medium-chain alcohol dehydrogenases, catalytic domain"/>
    <property type="match status" value="1"/>
</dbReference>
<proteinExistence type="inferred from homology"/>
<gene>
    <name evidence="4" type="ORF">OIDMADRAFT_160546</name>
</gene>
<feature type="domain" description="Enoyl reductase (ER)" evidence="3">
    <location>
        <begin position="8"/>
        <end position="331"/>
    </location>
</feature>
<dbReference type="InterPro" id="IPR036291">
    <property type="entry name" value="NAD(P)-bd_dom_sf"/>
</dbReference>
<evidence type="ECO:0000313" key="5">
    <source>
        <dbReference type="Proteomes" id="UP000054321"/>
    </source>
</evidence>
<dbReference type="PANTHER" id="PTHR45348">
    <property type="entry name" value="HYPOTHETICAL OXIDOREDUCTASE (EUROFUNG)"/>
    <property type="match status" value="1"/>
</dbReference>
<dbReference type="Proteomes" id="UP000054321">
    <property type="component" value="Unassembled WGS sequence"/>
</dbReference>
<dbReference type="Pfam" id="PF08240">
    <property type="entry name" value="ADH_N"/>
    <property type="match status" value="1"/>
</dbReference>
<dbReference type="SMART" id="SM00829">
    <property type="entry name" value="PKS_ER"/>
    <property type="match status" value="1"/>
</dbReference>
<dbReference type="SUPFAM" id="SSF51735">
    <property type="entry name" value="NAD(P)-binding Rossmann-fold domains"/>
    <property type="match status" value="1"/>
</dbReference>
<dbReference type="HOGENOM" id="CLU_026673_16_1_1"/>
<dbReference type="GO" id="GO:0016651">
    <property type="term" value="F:oxidoreductase activity, acting on NAD(P)H"/>
    <property type="evidence" value="ECO:0007669"/>
    <property type="project" value="InterPro"/>
</dbReference>
<organism evidence="4 5">
    <name type="scientific">Oidiodendron maius (strain Zn)</name>
    <dbReference type="NCBI Taxonomy" id="913774"/>
    <lineage>
        <taxon>Eukaryota</taxon>
        <taxon>Fungi</taxon>
        <taxon>Dikarya</taxon>
        <taxon>Ascomycota</taxon>
        <taxon>Pezizomycotina</taxon>
        <taxon>Leotiomycetes</taxon>
        <taxon>Leotiomycetes incertae sedis</taxon>
        <taxon>Myxotrichaceae</taxon>
        <taxon>Oidiodendron</taxon>
    </lineage>
</organism>
<evidence type="ECO:0000259" key="3">
    <source>
        <dbReference type="SMART" id="SM00829"/>
    </source>
</evidence>
<dbReference type="AlphaFoldDB" id="A0A0C3HKV3"/>